<name>A0AAV7HXR2_COTGL</name>
<gene>
    <name evidence="1" type="ORF">KQX54_011991</name>
</gene>
<dbReference type="EMBL" id="JAHXZJ010002609">
    <property type="protein sequence ID" value="KAH0540062.1"/>
    <property type="molecule type" value="Genomic_DNA"/>
</dbReference>
<dbReference type="PROSITE" id="PS00018">
    <property type="entry name" value="EF_HAND_1"/>
    <property type="match status" value="1"/>
</dbReference>
<evidence type="ECO:0000313" key="1">
    <source>
        <dbReference type="EMBL" id="KAH0540062.1"/>
    </source>
</evidence>
<sequence>MYETTARKVMKELSGGTAQGSVLRPEIWMILYHAQFLTGHGQFSAYLHRMGIRKDPYCSALTVGNGRALDADNEGQLDGNDWVRKGGLADKEERGGYADGGVAAEAA</sequence>
<proteinExistence type="predicted"/>
<dbReference type="InterPro" id="IPR018247">
    <property type="entry name" value="EF_Hand_1_Ca_BS"/>
</dbReference>
<organism evidence="1 2">
    <name type="scientific">Cotesia glomerata</name>
    <name type="common">Lepidopteran parasitic wasp</name>
    <name type="synonym">Apanteles glomeratus</name>
    <dbReference type="NCBI Taxonomy" id="32391"/>
    <lineage>
        <taxon>Eukaryota</taxon>
        <taxon>Metazoa</taxon>
        <taxon>Ecdysozoa</taxon>
        <taxon>Arthropoda</taxon>
        <taxon>Hexapoda</taxon>
        <taxon>Insecta</taxon>
        <taxon>Pterygota</taxon>
        <taxon>Neoptera</taxon>
        <taxon>Endopterygota</taxon>
        <taxon>Hymenoptera</taxon>
        <taxon>Apocrita</taxon>
        <taxon>Ichneumonoidea</taxon>
        <taxon>Braconidae</taxon>
        <taxon>Microgastrinae</taxon>
        <taxon>Cotesia</taxon>
    </lineage>
</organism>
<comment type="caution">
    <text evidence="1">The sequence shown here is derived from an EMBL/GenBank/DDBJ whole genome shotgun (WGS) entry which is preliminary data.</text>
</comment>
<protein>
    <submittedName>
        <fullName evidence="1">Uncharacterized protein</fullName>
    </submittedName>
</protein>
<dbReference type="AlphaFoldDB" id="A0AAV7HXR2"/>
<accession>A0AAV7HXR2</accession>
<evidence type="ECO:0000313" key="2">
    <source>
        <dbReference type="Proteomes" id="UP000826195"/>
    </source>
</evidence>
<reference evidence="1 2" key="1">
    <citation type="journal article" date="2021" name="J. Hered.">
        <title>A chromosome-level genome assembly of the parasitoid wasp, Cotesia glomerata (Hymenoptera: Braconidae).</title>
        <authorList>
            <person name="Pinto B.J."/>
            <person name="Weis J.J."/>
            <person name="Gamble T."/>
            <person name="Ode P.J."/>
            <person name="Paul R."/>
            <person name="Zaspel J.M."/>
        </authorList>
    </citation>
    <scope>NUCLEOTIDE SEQUENCE [LARGE SCALE GENOMIC DNA]</scope>
    <source>
        <strain evidence="1">CgM1</strain>
    </source>
</reference>
<keyword evidence="2" id="KW-1185">Reference proteome</keyword>
<dbReference type="Proteomes" id="UP000826195">
    <property type="component" value="Unassembled WGS sequence"/>
</dbReference>